<evidence type="ECO:0000313" key="11">
    <source>
        <dbReference type="EMBL" id="CAG5097952.1"/>
    </source>
</evidence>
<reference evidence="11 12" key="1">
    <citation type="submission" date="2021-04" db="EMBL/GenBank/DDBJ databases">
        <authorList>
            <person name="Bliznina A."/>
        </authorList>
    </citation>
    <scope>NUCLEOTIDE SEQUENCE [LARGE SCALE GENOMIC DNA]</scope>
</reference>
<dbReference type="PROSITE" id="PS50262">
    <property type="entry name" value="G_PROTEIN_RECEP_F1_2"/>
    <property type="match status" value="1"/>
</dbReference>
<organism evidence="11 12">
    <name type="scientific">Oikopleura dioica</name>
    <name type="common">Tunicate</name>
    <dbReference type="NCBI Taxonomy" id="34765"/>
    <lineage>
        <taxon>Eukaryota</taxon>
        <taxon>Metazoa</taxon>
        <taxon>Chordata</taxon>
        <taxon>Tunicata</taxon>
        <taxon>Appendicularia</taxon>
        <taxon>Copelata</taxon>
        <taxon>Oikopleuridae</taxon>
        <taxon>Oikopleura</taxon>
    </lineage>
</organism>
<sequence>MGDHDLRDDFYETCVCQTAQKFLDKRSEVEASFSDIWNQQLDKLPSNWTAEDIYNEKCEVWQFLCACLYEECPLTGERLQTQTQETAQKFGWVEYTILAVCAAIFVIGIIGNGLTLLVLLKTGKWRKNTTNLLIWSLSIADFSVVLFMAIFKCNVQIISFLHLSQPLCVELFDADNEQREILRDRLYYAISSVQVTHSRSQSNRGGVDGRHYHICSSFMAMALSNYGEQNALSCIFIYSLGSEEFGNLSICSLGDLSQASHVQVYRILLIVVTFILPAGTVTGQAFAISSYLRRQPLGYTEKTQRLRVKVMLMTVACCALFIVFWAPYHANQMRIVLDYYSNNGGTINGNDFVYEVVSKLFSLGNSIINPFIYFSVSESFQLELRKLCGGEPEISAESTNQQSLSNESSGFNRSVHIDNNAGFTRSSSWNRSERLHSARSKLRTERNCASP</sequence>
<evidence type="ECO:0000256" key="3">
    <source>
        <dbReference type="ARBA" id="ARBA00022989"/>
    </source>
</evidence>
<dbReference type="Pfam" id="PF00001">
    <property type="entry name" value="7tm_1"/>
    <property type="match status" value="1"/>
</dbReference>
<feature type="transmembrane region" description="Helical" evidence="9">
    <location>
        <begin position="95"/>
        <end position="120"/>
    </location>
</feature>
<feature type="transmembrane region" description="Helical" evidence="9">
    <location>
        <begin position="267"/>
        <end position="289"/>
    </location>
</feature>
<evidence type="ECO:0000256" key="2">
    <source>
        <dbReference type="ARBA" id="ARBA00022692"/>
    </source>
</evidence>
<dbReference type="InterPro" id="IPR000276">
    <property type="entry name" value="GPCR_Rhodpsn"/>
</dbReference>
<keyword evidence="2 9" id="KW-0812">Transmembrane</keyword>
<evidence type="ECO:0000256" key="4">
    <source>
        <dbReference type="ARBA" id="ARBA00023040"/>
    </source>
</evidence>
<feature type="transmembrane region" description="Helical" evidence="9">
    <location>
        <begin position="132"/>
        <end position="151"/>
    </location>
</feature>
<evidence type="ECO:0000259" key="10">
    <source>
        <dbReference type="PROSITE" id="PS50262"/>
    </source>
</evidence>
<evidence type="ECO:0000256" key="8">
    <source>
        <dbReference type="SAM" id="MobiDB-lite"/>
    </source>
</evidence>
<dbReference type="Proteomes" id="UP001158576">
    <property type="component" value="Chromosome XSR"/>
</dbReference>
<dbReference type="EMBL" id="OU015569">
    <property type="protein sequence ID" value="CAG5097952.1"/>
    <property type="molecule type" value="Genomic_DNA"/>
</dbReference>
<dbReference type="PANTHER" id="PTHR45695">
    <property type="entry name" value="LEUCOKININ RECEPTOR-RELATED"/>
    <property type="match status" value="1"/>
</dbReference>
<keyword evidence="12" id="KW-1185">Reference proteome</keyword>
<dbReference type="InterPro" id="IPR017452">
    <property type="entry name" value="GPCR_Rhodpsn_7TM"/>
</dbReference>
<comment type="subcellular location">
    <subcellularLocation>
        <location evidence="1">Membrane</location>
        <topology evidence="1">Multi-pass membrane protein</topology>
    </subcellularLocation>
</comment>
<proteinExistence type="predicted"/>
<dbReference type="Gene3D" id="1.20.1070.10">
    <property type="entry name" value="Rhodopsin 7-helix transmembrane proteins"/>
    <property type="match status" value="2"/>
</dbReference>
<name>A0ABN7SGK1_OIKDI</name>
<dbReference type="SUPFAM" id="SSF81321">
    <property type="entry name" value="Family A G protein-coupled receptor-like"/>
    <property type="match status" value="2"/>
</dbReference>
<evidence type="ECO:0000256" key="7">
    <source>
        <dbReference type="ARBA" id="ARBA00023224"/>
    </source>
</evidence>
<feature type="transmembrane region" description="Helical" evidence="9">
    <location>
        <begin position="310"/>
        <end position="328"/>
    </location>
</feature>
<feature type="compositionally biased region" description="Basic and acidic residues" evidence="8">
    <location>
        <begin position="431"/>
        <end position="451"/>
    </location>
</feature>
<feature type="region of interest" description="Disordered" evidence="8">
    <location>
        <begin position="424"/>
        <end position="451"/>
    </location>
</feature>
<evidence type="ECO:0000256" key="6">
    <source>
        <dbReference type="ARBA" id="ARBA00023170"/>
    </source>
</evidence>
<dbReference type="CDD" id="cd00637">
    <property type="entry name" value="7tm_classA_rhodopsin-like"/>
    <property type="match status" value="1"/>
</dbReference>
<keyword evidence="7" id="KW-0807">Transducer</keyword>
<accession>A0ABN7SGK1</accession>
<dbReference type="PANTHER" id="PTHR45695:SF9">
    <property type="entry name" value="LEUCOKININ RECEPTOR"/>
    <property type="match status" value="1"/>
</dbReference>
<evidence type="ECO:0000313" key="12">
    <source>
        <dbReference type="Proteomes" id="UP001158576"/>
    </source>
</evidence>
<dbReference type="PRINTS" id="PR00237">
    <property type="entry name" value="GPCRRHODOPSN"/>
</dbReference>
<keyword evidence="5 9" id="KW-0472">Membrane</keyword>
<evidence type="ECO:0000256" key="5">
    <source>
        <dbReference type="ARBA" id="ARBA00023136"/>
    </source>
</evidence>
<evidence type="ECO:0000256" key="1">
    <source>
        <dbReference type="ARBA" id="ARBA00004141"/>
    </source>
</evidence>
<keyword evidence="4" id="KW-0297">G-protein coupled receptor</keyword>
<gene>
    <name evidence="11" type="ORF">OKIOD_LOCUS6864</name>
</gene>
<keyword evidence="6" id="KW-0675">Receptor</keyword>
<feature type="domain" description="G-protein coupled receptors family 1 profile" evidence="10">
    <location>
        <begin position="111"/>
        <end position="373"/>
    </location>
</feature>
<protein>
    <submittedName>
        <fullName evidence="11">Oidioi.mRNA.OKI2018_I69.XSR.g15306.t1.cds</fullName>
    </submittedName>
</protein>
<evidence type="ECO:0000256" key="9">
    <source>
        <dbReference type="SAM" id="Phobius"/>
    </source>
</evidence>
<keyword evidence="3 9" id="KW-1133">Transmembrane helix</keyword>